<dbReference type="Proteomes" id="UP000002745">
    <property type="component" value="Chromosome"/>
</dbReference>
<gene>
    <name evidence="5" type="ordered locus">Hbal_2331</name>
</gene>
<proteinExistence type="inferred from homology"/>
<organism evidence="5 6">
    <name type="scientific">Hirschia baltica (strain ATCC 49814 / DSM 5838 / IFAM 1418)</name>
    <dbReference type="NCBI Taxonomy" id="582402"/>
    <lineage>
        <taxon>Bacteria</taxon>
        <taxon>Pseudomonadati</taxon>
        <taxon>Pseudomonadota</taxon>
        <taxon>Alphaproteobacteria</taxon>
        <taxon>Hyphomonadales</taxon>
        <taxon>Hyphomonadaceae</taxon>
        <taxon>Hirschia</taxon>
    </lineage>
</organism>
<comment type="cofactor">
    <cofactor evidence="1">
        <name>Mg(2+)</name>
        <dbReference type="ChEBI" id="CHEBI:18420"/>
    </cofactor>
</comment>
<keyword evidence="4" id="KW-0460">Magnesium</keyword>
<accession>C6XMU7</accession>
<dbReference type="GO" id="GO:0016787">
    <property type="term" value="F:hydrolase activity"/>
    <property type="evidence" value="ECO:0007669"/>
    <property type="project" value="UniProtKB-KW"/>
</dbReference>
<dbReference type="KEGG" id="hba:Hbal_2331"/>
<keyword evidence="6" id="KW-1185">Reference proteome</keyword>
<dbReference type="Gene3D" id="3.40.50.1000">
    <property type="entry name" value="HAD superfamily/HAD-like"/>
    <property type="match status" value="1"/>
</dbReference>
<dbReference type="PANTHER" id="PTHR46193">
    <property type="entry name" value="6-PHOSPHOGLUCONATE PHOSPHATASE"/>
    <property type="match status" value="1"/>
</dbReference>
<evidence type="ECO:0000256" key="2">
    <source>
        <dbReference type="ARBA" id="ARBA00006171"/>
    </source>
</evidence>
<dbReference type="EMBL" id="CP001678">
    <property type="protein sequence ID" value="ACT60011.1"/>
    <property type="molecule type" value="Genomic_DNA"/>
</dbReference>
<dbReference type="STRING" id="582402.Hbal_2331"/>
<name>C6XMU7_HIRBI</name>
<reference evidence="6" key="1">
    <citation type="journal article" date="2011" name="J. Bacteriol.">
        <title>Genome sequences of eight morphologically diverse alphaproteobacteria.</title>
        <authorList>
            <consortium name="US DOE Joint Genome Institute"/>
            <person name="Brown P.J."/>
            <person name="Kysela D.T."/>
            <person name="Buechlein A."/>
            <person name="Hemmerich C."/>
            <person name="Brun Y.V."/>
        </authorList>
    </citation>
    <scope>NUCLEOTIDE SEQUENCE [LARGE SCALE GENOMIC DNA]</scope>
    <source>
        <strain evidence="6">ATCC 49814 / DSM 5838 / IFAM 1418</strain>
    </source>
</reference>
<sequence length="229" mass="25081">MFDAVLFDCDGVLIDTEMLALDLEVDFLAANNFHYDRMDFARAFIGMDGIAMRAQMARDYEAQHARSIPPTLFDDMWAARDAHFKTHLTSIADAEKSLTAWTGKKAVASSSKIEHLKTNLTQVGLAHLVYPHVYSADQVERGKPHPDVFLFAAEKLAANPQKCLVIEDSINGVKAGCAAGMTVWGFLGGGHVWPELTDQLQSAGAHDIVSSHAQLAEKLKKASPEKTKV</sequence>
<evidence type="ECO:0000313" key="6">
    <source>
        <dbReference type="Proteomes" id="UP000002745"/>
    </source>
</evidence>
<evidence type="ECO:0000256" key="4">
    <source>
        <dbReference type="ARBA" id="ARBA00022842"/>
    </source>
</evidence>
<dbReference type="GO" id="GO:0046872">
    <property type="term" value="F:metal ion binding"/>
    <property type="evidence" value="ECO:0007669"/>
    <property type="project" value="UniProtKB-KW"/>
</dbReference>
<keyword evidence="5" id="KW-0378">Hydrolase</keyword>
<dbReference type="InterPro" id="IPR036412">
    <property type="entry name" value="HAD-like_sf"/>
</dbReference>
<dbReference type="InterPro" id="IPR006439">
    <property type="entry name" value="HAD-SF_hydro_IA"/>
</dbReference>
<evidence type="ECO:0000256" key="1">
    <source>
        <dbReference type="ARBA" id="ARBA00001946"/>
    </source>
</evidence>
<dbReference type="RefSeq" id="WP_015828161.1">
    <property type="nucleotide sequence ID" value="NC_012982.1"/>
</dbReference>
<dbReference type="Gene3D" id="1.10.150.240">
    <property type="entry name" value="Putative phosphatase, domain 2"/>
    <property type="match status" value="1"/>
</dbReference>
<dbReference type="Pfam" id="PF00702">
    <property type="entry name" value="Hydrolase"/>
    <property type="match status" value="1"/>
</dbReference>
<dbReference type="SFLD" id="SFLDG01129">
    <property type="entry name" value="C1.5:_HAD__Beta-PGM__Phosphata"/>
    <property type="match status" value="1"/>
</dbReference>
<evidence type="ECO:0000313" key="5">
    <source>
        <dbReference type="EMBL" id="ACT60011.1"/>
    </source>
</evidence>
<keyword evidence="3" id="KW-0479">Metal-binding</keyword>
<comment type="similarity">
    <text evidence="2">Belongs to the HAD-like hydrolase superfamily. CbbY/CbbZ/Gph/YieH family.</text>
</comment>
<dbReference type="OrthoDB" id="9797743at2"/>
<evidence type="ECO:0000256" key="3">
    <source>
        <dbReference type="ARBA" id="ARBA00022723"/>
    </source>
</evidence>
<dbReference type="PRINTS" id="PR00413">
    <property type="entry name" value="HADHALOGNASE"/>
</dbReference>
<protein>
    <submittedName>
        <fullName evidence="5">HAD-superfamily hydrolase, subfamily IA, variant 3</fullName>
    </submittedName>
</protein>
<dbReference type="HOGENOM" id="CLU_045011_13_2_5"/>
<dbReference type="InterPro" id="IPR023214">
    <property type="entry name" value="HAD_sf"/>
</dbReference>
<dbReference type="InterPro" id="IPR023198">
    <property type="entry name" value="PGP-like_dom2"/>
</dbReference>
<dbReference type="eggNOG" id="COG0637">
    <property type="taxonomic scope" value="Bacteria"/>
</dbReference>
<dbReference type="NCBIfam" id="TIGR01509">
    <property type="entry name" value="HAD-SF-IA-v3"/>
    <property type="match status" value="1"/>
</dbReference>
<dbReference type="PANTHER" id="PTHR46193:SF10">
    <property type="entry name" value="6-PHOSPHOGLUCONATE PHOSPHATASE"/>
    <property type="match status" value="1"/>
</dbReference>
<dbReference type="SFLD" id="SFLDS00003">
    <property type="entry name" value="Haloacid_Dehalogenase"/>
    <property type="match status" value="1"/>
</dbReference>
<dbReference type="AlphaFoldDB" id="C6XMU7"/>
<dbReference type="InterPro" id="IPR051600">
    <property type="entry name" value="Beta-PGM-like"/>
</dbReference>
<dbReference type="SUPFAM" id="SSF56784">
    <property type="entry name" value="HAD-like"/>
    <property type="match status" value="1"/>
</dbReference>